<dbReference type="Pfam" id="PF03899">
    <property type="entry name" value="ATP-synt_I"/>
    <property type="match status" value="1"/>
</dbReference>
<dbReference type="PANTHER" id="PTHR40035">
    <property type="entry name" value="ATP SYNTHASE PROTEIN I"/>
    <property type="match status" value="1"/>
</dbReference>
<evidence type="ECO:0000256" key="3">
    <source>
        <dbReference type="ARBA" id="ARBA00022692"/>
    </source>
</evidence>
<evidence type="ECO:0000256" key="2">
    <source>
        <dbReference type="ARBA" id="ARBA00022475"/>
    </source>
</evidence>
<dbReference type="AlphaFoldDB" id="A0A2V3VKN5"/>
<proteinExistence type="predicted"/>
<dbReference type="PANTHER" id="PTHR40035:SF1">
    <property type="entry name" value="ATP SYNTHASE PROTEIN I"/>
    <property type="match status" value="1"/>
</dbReference>
<evidence type="ECO:0000256" key="1">
    <source>
        <dbReference type="ARBA" id="ARBA00004651"/>
    </source>
</evidence>
<organism evidence="7 8">
    <name type="scientific">Pseudogracilibacillus auburnensis</name>
    <dbReference type="NCBI Taxonomy" id="1494959"/>
    <lineage>
        <taxon>Bacteria</taxon>
        <taxon>Bacillati</taxon>
        <taxon>Bacillota</taxon>
        <taxon>Bacilli</taxon>
        <taxon>Bacillales</taxon>
        <taxon>Bacillaceae</taxon>
        <taxon>Pseudogracilibacillus</taxon>
    </lineage>
</organism>
<accession>A0A2V3VKN5</accession>
<protein>
    <submittedName>
        <fullName evidence="7">ATP synthase protein I</fullName>
    </submittedName>
</protein>
<sequence length="119" mass="13333">MSNYRSMANRQRKWMLIIIAIVAIGVGVMPNKHFFLGLLLGTGISFYNLWLLQRKTNLLGESAERSGKRKGIGTISRLAAAALGVLVAIRYDLSIVGFIIGLMTAYPVIMIDFIWFNRK</sequence>
<dbReference type="OrthoDB" id="2355635at2"/>
<keyword evidence="8" id="KW-1185">Reference proteome</keyword>
<keyword evidence="5 6" id="KW-0472">Membrane</keyword>
<comment type="subcellular location">
    <subcellularLocation>
        <location evidence="1">Cell membrane</location>
        <topology evidence="1">Multi-pass membrane protein</topology>
    </subcellularLocation>
</comment>
<feature type="transmembrane region" description="Helical" evidence="6">
    <location>
        <begin position="34"/>
        <end position="52"/>
    </location>
</feature>
<evidence type="ECO:0000256" key="6">
    <source>
        <dbReference type="SAM" id="Phobius"/>
    </source>
</evidence>
<keyword evidence="2" id="KW-1003">Cell membrane</keyword>
<name>A0A2V3VKN5_9BACI</name>
<evidence type="ECO:0000256" key="5">
    <source>
        <dbReference type="ARBA" id="ARBA00023136"/>
    </source>
</evidence>
<dbReference type="InterPro" id="IPR005598">
    <property type="entry name" value="ATP_synth_I"/>
</dbReference>
<dbReference type="Proteomes" id="UP000247978">
    <property type="component" value="Unassembled WGS sequence"/>
</dbReference>
<dbReference type="GO" id="GO:0005886">
    <property type="term" value="C:plasma membrane"/>
    <property type="evidence" value="ECO:0007669"/>
    <property type="project" value="UniProtKB-SubCell"/>
</dbReference>
<comment type="caution">
    <text evidence="7">The sequence shown here is derived from an EMBL/GenBank/DDBJ whole genome shotgun (WGS) entry which is preliminary data.</text>
</comment>
<reference evidence="7 8" key="1">
    <citation type="submission" date="2018-05" db="EMBL/GenBank/DDBJ databases">
        <title>Genomic Encyclopedia of Type Strains, Phase IV (KMG-IV): sequencing the most valuable type-strain genomes for metagenomic binning, comparative biology and taxonomic classification.</title>
        <authorList>
            <person name="Goeker M."/>
        </authorList>
    </citation>
    <scope>NUCLEOTIDE SEQUENCE [LARGE SCALE GENOMIC DNA]</scope>
    <source>
        <strain evidence="7 8">DSM 28556</strain>
    </source>
</reference>
<dbReference type="EMBL" id="QJJQ01000019">
    <property type="protein sequence ID" value="PXW82376.1"/>
    <property type="molecule type" value="Genomic_DNA"/>
</dbReference>
<dbReference type="RefSeq" id="WP_110397174.1">
    <property type="nucleotide sequence ID" value="NZ_JBHUHB010000001.1"/>
</dbReference>
<keyword evidence="4 6" id="KW-1133">Transmembrane helix</keyword>
<feature type="transmembrane region" description="Helical" evidence="6">
    <location>
        <begin position="12"/>
        <end position="28"/>
    </location>
</feature>
<dbReference type="InterPro" id="IPR039072">
    <property type="entry name" value="ATP_synth_I_Bacilli"/>
</dbReference>
<evidence type="ECO:0000313" key="8">
    <source>
        <dbReference type="Proteomes" id="UP000247978"/>
    </source>
</evidence>
<feature type="transmembrane region" description="Helical" evidence="6">
    <location>
        <begin position="95"/>
        <end position="116"/>
    </location>
</feature>
<keyword evidence="3 6" id="KW-0812">Transmembrane</keyword>
<evidence type="ECO:0000256" key="4">
    <source>
        <dbReference type="ARBA" id="ARBA00022989"/>
    </source>
</evidence>
<evidence type="ECO:0000313" key="7">
    <source>
        <dbReference type="EMBL" id="PXW82376.1"/>
    </source>
</evidence>
<gene>
    <name evidence="7" type="ORF">DFR56_11964</name>
</gene>
<feature type="transmembrane region" description="Helical" evidence="6">
    <location>
        <begin position="72"/>
        <end position="89"/>
    </location>
</feature>